<evidence type="ECO:0000256" key="1">
    <source>
        <dbReference type="ARBA" id="ARBA00022441"/>
    </source>
</evidence>
<dbReference type="RefSeq" id="WP_121121840.1">
    <property type="nucleotide sequence ID" value="NZ_CP016604.1"/>
</dbReference>
<keyword evidence="3" id="KW-0732">Signal</keyword>
<sequence>MKFTKTALFSVLAMTAFAAQAAQYPDLPEGIKSGTGAVIGDTVYVGLGGTGTTKFYSLDLKDPKAWKEIATFPGGDRNQPISGVVDGKLYVFGGYQKNAQGALNLVNDAYSYDPVKNEWTKLETRSPRGLVGASAATRGDKIYVLGGSNFEIFDGIFNDLTAAGDDSAKKDAISDAYFNQAPEDYFFTTELLSYQPAKNKWTNEGQGYPRAGAMFSIDGDNLMVVNGEIKPGLRTAATYQGTFGKNGVEWKQLPDLPGVKGQAQDGLAGAMGGYSNGRYIVTGGANFPGSVKQFNDGMNWAHKGLTKTYHNDIYAFGDGKWSVVGEYPMNIAYGVAVNYGDKVLMIGGETDGGKALTEVKTMSFDGDKVVVE</sequence>
<gene>
    <name evidence="4" type="ORF">DES31_0600</name>
</gene>
<keyword evidence="2" id="KW-0677">Repeat</keyword>
<dbReference type="SUPFAM" id="SSF117281">
    <property type="entry name" value="Kelch motif"/>
    <property type="match status" value="1"/>
</dbReference>
<evidence type="ECO:0000256" key="2">
    <source>
        <dbReference type="ARBA" id="ARBA00022737"/>
    </source>
</evidence>
<feature type="chain" id="PRO_5019018661" evidence="3">
    <location>
        <begin position="22"/>
        <end position="372"/>
    </location>
</feature>
<proteinExistence type="predicted"/>
<dbReference type="EMBL" id="RBJC01000004">
    <property type="protein sequence ID" value="RKR77273.1"/>
    <property type="molecule type" value="Genomic_DNA"/>
</dbReference>
<comment type="caution">
    <text evidence="4">The sequence shown here is derived from an EMBL/GenBank/DDBJ whole genome shotgun (WGS) entry which is preliminary data.</text>
</comment>
<feature type="signal peptide" evidence="3">
    <location>
        <begin position="1"/>
        <end position="21"/>
    </location>
</feature>
<dbReference type="NCBIfam" id="TIGR03547">
    <property type="entry name" value="muta_rot_YjhT"/>
    <property type="match status" value="1"/>
</dbReference>
<dbReference type="PANTHER" id="PTHR24412:SF489">
    <property type="entry name" value="RING FINGER DOMAIN AND KELCH REPEAT-CONTAINING PROTEIN DDB_G0271372"/>
    <property type="match status" value="1"/>
</dbReference>
<dbReference type="NCBIfam" id="NF010730">
    <property type="entry name" value="PRK14131.1"/>
    <property type="match status" value="1"/>
</dbReference>
<keyword evidence="5" id="KW-1185">Reference proteome</keyword>
<dbReference type="AlphaFoldDB" id="A0A420XJ53"/>
<dbReference type="PANTHER" id="PTHR24412">
    <property type="entry name" value="KELCH PROTEIN"/>
    <property type="match status" value="1"/>
</dbReference>
<evidence type="ECO:0000313" key="5">
    <source>
        <dbReference type="Proteomes" id="UP000280099"/>
    </source>
</evidence>
<name>A0A420XJ53_9PAST</name>
<dbReference type="Pfam" id="PF24996">
    <property type="entry name" value="NANM"/>
    <property type="match status" value="1"/>
</dbReference>
<evidence type="ECO:0000256" key="3">
    <source>
        <dbReference type="SAM" id="SignalP"/>
    </source>
</evidence>
<dbReference type="InterPro" id="IPR019936">
    <property type="entry name" value="NanM_proteobact"/>
</dbReference>
<protein>
    <submittedName>
        <fullName evidence="4">N-acetylneuraminate epimerase</fullName>
    </submittedName>
</protein>
<reference evidence="4 5" key="1">
    <citation type="submission" date="2018-10" db="EMBL/GenBank/DDBJ databases">
        <title>Genomic Encyclopedia of Type Strains, Phase IV (KMG-IV): sequencing the most valuable type-strain genomes for metagenomic binning, comparative biology and taxonomic classification.</title>
        <authorList>
            <person name="Goeker M."/>
        </authorList>
    </citation>
    <scope>NUCLEOTIDE SEQUENCE [LARGE SCALE GENOMIC DNA]</scope>
    <source>
        <strain evidence="4 5">DSM 23800</strain>
    </source>
</reference>
<evidence type="ECO:0000313" key="4">
    <source>
        <dbReference type="EMBL" id="RKR77273.1"/>
    </source>
</evidence>
<dbReference type="Proteomes" id="UP000280099">
    <property type="component" value="Unassembled WGS sequence"/>
</dbReference>
<dbReference type="Gene3D" id="2.120.10.80">
    <property type="entry name" value="Kelch-type beta propeller"/>
    <property type="match status" value="2"/>
</dbReference>
<dbReference type="OrthoDB" id="198899at2"/>
<keyword evidence="1" id="KW-0880">Kelch repeat</keyword>
<accession>A0A420XJ53</accession>
<organism evidence="4 5">
    <name type="scientific">Otariodibacter oris</name>
    <dbReference type="NCBI Taxonomy" id="1032623"/>
    <lineage>
        <taxon>Bacteria</taxon>
        <taxon>Pseudomonadati</taxon>
        <taxon>Pseudomonadota</taxon>
        <taxon>Gammaproteobacteria</taxon>
        <taxon>Pasteurellales</taxon>
        <taxon>Pasteurellaceae</taxon>
        <taxon>Otariodibacter</taxon>
    </lineage>
</organism>
<dbReference type="InterPro" id="IPR056734">
    <property type="entry name" value="NANM"/>
</dbReference>
<dbReference type="InterPro" id="IPR015915">
    <property type="entry name" value="Kelch-typ_b-propeller"/>
</dbReference>